<protein>
    <submittedName>
        <fullName evidence="1">Uncharacterized protein</fullName>
    </submittedName>
</protein>
<accession>C8W3J6</accession>
<gene>
    <name evidence="1" type="ordered locus">Dtox_3030</name>
</gene>
<evidence type="ECO:0000313" key="1">
    <source>
        <dbReference type="EMBL" id="ACV63782.1"/>
    </source>
</evidence>
<name>C8W3J6_DESAS</name>
<dbReference type="Proteomes" id="UP000002217">
    <property type="component" value="Chromosome"/>
</dbReference>
<organism evidence="1 2">
    <name type="scientific">Desulfofarcimen acetoxidans (strain ATCC 49208 / DSM 771 / KCTC 5769 / VKM B-1644 / 5575)</name>
    <name type="common">Desulfotomaculum acetoxidans</name>
    <dbReference type="NCBI Taxonomy" id="485916"/>
    <lineage>
        <taxon>Bacteria</taxon>
        <taxon>Bacillati</taxon>
        <taxon>Bacillota</taxon>
        <taxon>Clostridia</taxon>
        <taxon>Eubacteriales</taxon>
        <taxon>Peptococcaceae</taxon>
        <taxon>Desulfofarcimen</taxon>
    </lineage>
</organism>
<dbReference type="STRING" id="485916.Dtox_3030"/>
<evidence type="ECO:0000313" key="2">
    <source>
        <dbReference type="Proteomes" id="UP000002217"/>
    </source>
</evidence>
<dbReference type="EMBL" id="CP001720">
    <property type="protein sequence ID" value="ACV63782.1"/>
    <property type="molecule type" value="Genomic_DNA"/>
</dbReference>
<dbReference type="KEGG" id="dae:Dtox_3030"/>
<sequence length="87" mass="10496">MRGLRDISNLNSIRTVSTEKVSSFPRKASLKKKYLELYMSETEKNRLTQELEMVDVKRAKLLKNIRIIRKKLHEIEYELKMRRETEI</sequence>
<dbReference type="HOGENOM" id="CLU_2478237_0_0_9"/>
<reference evidence="1 2" key="1">
    <citation type="journal article" date="2009" name="Stand. Genomic Sci.">
        <title>Complete genome sequence of Desulfotomaculum acetoxidans type strain (5575).</title>
        <authorList>
            <person name="Spring S."/>
            <person name="Lapidus A."/>
            <person name="Schroder M."/>
            <person name="Gleim D."/>
            <person name="Sims D."/>
            <person name="Meincke L."/>
            <person name="Glavina Del Rio T."/>
            <person name="Tice H."/>
            <person name="Copeland A."/>
            <person name="Cheng J.F."/>
            <person name="Lucas S."/>
            <person name="Chen F."/>
            <person name="Nolan M."/>
            <person name="Bruce D."/>
            <person name="Goodwin L."/>
            <person name="Pitluck S."/>
            <person name="Ivanova N."/>
            <person name="Mavromatis K."/>
            <person name="Mikhailova N."/>
            <person name="Pati A."/>
            <person name="Chen A."/>
            <person name="Palaniappan K."/>
            <person name="Land M."/>
            <person name="Hauser L."/>
            <person name="Chang Y.J."/>
            <person name="Jeffries C.D."/>
            <person name="Chain P."/>
            <person name="Saunders E."/>
            <person name="Brettin T."/>
            <person name="Detter J.C."/>
            <person name="Goker M."/>
            <person name="Bristow J."/>
            <person name="Eisen J.A."/>
            <person name="Markowitz V."/>
            <person name="Hugenholtz P."/>
            <person name="Kyrpides N.C."/>
            <person name="Klenk H.P."/>
            <person name="Han C."/>
        </authorList>
    </citation>
    <scope>NUCLEOTIDE SEQUENCE [LARGE SCALE GENOMIC DNA]</scope>
    <source>
        <strain evidence="2">ATCC 49208 / DSM 771 / VKM B-1644</strain>
    </source>
</reference>
<dbReference type="RefSeq" id="WP_015758474.1">
    <property type="nucleotide sequence ID" value="NC_013216.1"/>
</dbReference>
<dbReference type="AlphaFoldDB" id="C8W3J6"/>
<proteinExistence type="predicted"/>
<keyword evidence="2" id="KW-1185">Reference proteome</keyword>